<feature type="transmembrane region" description="Helical" evidence="1">
    <location>
        <begin position="54"/>
        <end position="73"/>
    </location>
</feature>
<dbReference type="InterPro" id="IPR019886">
    <property type="entry name" value="Na_symporter_ssu"/>
</dbReference>
<evidence type="ECO:0000313" key="3">
    <source>
        <dbReference type="EMBL" id="PAU82525.1"/>
    </source>
</evidence>
<dbReference type="Proteomes" id="UP000218896">
    <property type="component" value="Unassembled WGS sequence"/>
</dbReference>
<dbReference type="RefSeq" id="WP_095616621.1">
    <property type="nucleotide sequence ID" value="NZ_NSKD01000001.1"/>
</dbReference>
<keyword evidence="4" id="KW-1185">Reference proteome</keyword>
<dbReference type="EMBL" id="NSKD01000001">
    <property type="protein sequence ID" value="PAU82525.1"/>
    <property type="molecule type" value="Genomic_DNA"/>
</dbReference>
<dbReference type="AlphaFoldDB" id="A0A2A2FD69"/>
<evidence type="ECO:0000256" key="1">
    <source>
        <dbReference type="SAM" id="Phobius"/>
    </source>
</evidence>
<evidence type="ECO:0000313" key="4">
    <source>
        <dbReference type="Proteomes" id="UP000218896"/>
    </source>
</evidence>
<protein>
    <recommendedName>
        <fullName evidence="2">Sodium symporter small subunit domain-containing protein</fullName>
    </recommendedName>
</protein>
<gene>
    <name evidence="3" type="ORF">CK501_04520</name>
</gene>
<dbReference type="NCBIfam" id="TIGR03647">
    <property type="entry name" value="Na_symport_sm"/>
    <property type="match status" value="1"/>
</dbReference>
<name>A0A2A2FD69_9GAMM</name>
<reference evidence="3 4" key="1">
    <citation type="submission" date="2017-08" db="EMBL/GenBank/DDBJ databases">
        <title>Halovibrio sewagensis sp. nov., isolated from wastewater of high salinity.</title>
        <authorList>
            <person name="Dong X."/>
            <person name="Zhang G."/>
        </authorList>
    </citation>
    <scope>NUCLEOTIDE SEQUENCE [LARGE SCALE GENOMIC DNA]</scope>
    <source>
        <strain evidence="3 4">YL5-2</strain>
    </source>
</reference>
<comment type="caution">
    <text evidence="3">The sequence shown here is derived from an EMBL/GenBank/DDBJ whole genome shotgun (WGS) entry which is preliminary data.</text>
</comment>
<dbReference type="OrthoDB" id="9797746at2"/>
<keyword evidence="1" id="KW-0812">Transmembrane</keyword>
<sequence length="92" mass="10623">MAFQNETLKKQYWRDNLRIIGWLLAVWAFVSFGCGIIFAEALNAIHIGGYPLGFWFAQQGSILTFVVLIFVYAKLMDRLDRKYGVQETEDAK</sequence>
<proteinExistence type="predicted"/>
<dbReference type="Pfam" id="PF13937">
    <property type="entry name" value="DUF4212"/>
    <property type="match status" value="1"/>
</dbReference>
<keyword evidence="1" id="KW-1133">Transmembrane helix</keyword>
<feature type="domain" description="Sodium symporter small subunit" evidence="2">
    <location>
        <begin position="9"/>
        <end position="86"/>
    </location>
</feature>
<organism evidence="3 4">
    <name type="scientific">Halovibrio salipaludis</name>
    <dbReference type="NCBI Taxonomy" id="2032626"/>
    <lineage>
        <taxon>Bacteria</taxon>
        <taxon>Pseudomonadati</taxon>
        <taxon>Pseudomonadota</taxon>
        <taxon>Gammaproteobacteria</taxon>
        <taxon>Oceanospirillales</taxon>
        <taxon>Halomonadaceae</taxon>
        <taxon>Halovibrio</taxon>
    </lineage>
</organism>
<keyword evidence="1" id="KW-0472">Membrane</keyword>
<feature type="transmembrane region" description="Helical" evidence="1">
    <location>
        <begin position="20"/>
        <end position="42"/>
    </location>
</feature>
<evidence type="ECO:0000259" key="2">
    <source>
        <dbReference type="Pfam" id="PF13937"/>
    </source>
</evidence>
<accession>A0A2A2FD69</accession>